<evidence type="ECO:0000256" key="2">
    <source>
        <dbReference type="ARBA" id="ARBA00006490"/>
    </source>
</evidence>
<dbReference type="InterPro" id="IPR015421">
    <property type="entry name" value="PyrdxlP-dep_Trfase_major"/>
</dbReference>
<keyword evidence="7" id="KW-0408">Iron</keyword>
<dbReference type="Gene3D" id="3.90.1150.10">
    <property type="entry name" value="Aspartate Aminotransferase, domain 1"/>
    <property type="match status" value="1"/>
</dbReference>
<dbReference type="Pfam" id="PF00266">
    <property type="entry name" value="Aminotran_5"/>
    <property type="match status" value="1"/>
</dbReference>
<accession>A0A381UAS6</accession>
<dbReference type="AlphaFoldDB" id="A0A381UAS6"/>
<keyword evidence="5" id="KW-0479">Metal-binding</keyword>
<dbReference type="GO" id="GO:0031071">
    <property type="term" value="F:cysteine desulfurase activity"/>
    <property type="evidence" value="ECO:0007669"/>
    <property type="project" value="UniProtKB-EC"/>
</dbReference>
<dbReference type="EMBL" id="UINC01006075">
    <property type="protein sequence ID" value="SVA25316.1"/>
    <property type="molecule type" value="Genomic_DNA"/>
</dbReference>
<comment type="similarity">
    <text evidence="2">Belongs to the class-V pyridoxal-phosphate-dependent aminotransferase family. NifS/IscS subfamily.</text>
</comment>
<dbReference type="NCBIfam" id="NF002806">
    <property type="entry name" value="PRK02948.1"/>
    <property type="match status" value="1"/>
</dbReference>
<dbReference type="EC" id="2.8.1.7" evidence="3"/>
<dbReference type="PIRSF" id="PIRSF005572">
    <property type="entry name" value="NifS"/>
    <property type="match status" value="1"/>
</dbReference>
<protein>
    <recommendedName>
        <fullName evidence="3">cysteine desulfurase</fullName>
        <ecNumber evidence="3">2.8.1.7</ecNumber>
    </recommendedName>
</protein>
<dbReference type="PROSITE" id="PS00595">
    <property type="entry name" value="AA_TRANSFER_CLASS_5"/>
    <property type="match status" value="1"/>
</dbReference>
<dbReference type="FunFam" id="3.40.640.10:FF:000084">
    <property type="entry name" value="IscS-like cysteine desulfurase"/>
    <property type="match status" value="1"/>
</dbReference>
<evidence type="ECO:0000256" key="6">
    <source>
        <dbReference type="ARBA" id="ARBA00022898"/>
    </source>
</evidence>
<evidence type="ECO:0000256" key="4">
    <source>
        <dbReference type="ARBA" id="ARBA00022679"/>
    </source>
</evidence>
<feature type="domain" description="Aminotransferase class V" evidence="9">
    <location>
        <begin position="4"/>
        <end position="362"/>
    </location>
</feature>
<dbReference type="Gene3D" id="3.40.640.10">
    <property type="entry name" value="Type I PLP-dependent aspartate aminotransferase-like (Major domain)"/>
    <property type="match status" value="1"/>
</dbReference>
<proteinExistence type="inferred from homology"/>
<dbReference type="InterPro" id="IPR016454">
    <property type="entry name" value="Cysteine_dSase"/>
</dbReference>
<gene>
    <name evidence="10" type="ORF">METZ01_LOCUS78170</name>
</gene>
<keyword evidence="8" id="KW-0411">Iron-sulfur</keyword>
<evidence type="ECO:0000256" key="7">
    <source>
        <dbReference type="ARBA" id="ARBA00023004"/>
    </source>
</evidence>
<evidence type="ECO:0000313" key="10">
    <source>
        <dbReference type="EMBL" id="SVA25316.1"/>
    </source>
</evidence>
<dbReference type="Gene3D" id="1.10.260.50">
    <property type="match status" value="1"/>
</dbReference>
<dbReference type="InterPro" id="IPR015424">
    <property type="entry name" value="PyrdxlP-dep_Trfase"/>
</dbReference>
<dbReference type="InterPro" id="IPR020578">
    <property type="entry name" value="Aminotrans_V_PyrdxlP_BS"/>
</dbReference>
<name>A0A381UAS6_9ZZZZ</name>
<evidence type="ECO:0000256" key="3">
    <source>
        <dbReference type="ARBA" id="ARBA00012239"/>
    </source>
</evidence>
<evidence type="ECO:0000256" key="8">
    <source>
        <dbReference type="ARBA" id="ARBA00023014"/>
    </source>
</evidence>
<dbReference type="GO" id="GO:0051536">
    <property type="term" value="F:iron-sulfur cluster binding"/>
    <property type="evidence" value="ECO:0007669"/>
    <property type="project" value="UniProtKB-KW"/>
</dbReference>
<sequence length="379" mass="40981">MKNIYLDNNATTPLHPEVLEAMLPGLRENYGNPSSIHSFGRSARVQLDEAREKVARLINAQSSEIIFTSGGTEANNLALLGVAFKDKGKKIITSKIEHPSVLNPCRQLEEQGVEVHYLDVDGLGRIDMDDLESQITESTALISLQHANSETGVLQDIKRASEIARNKGVLFHTDAVQSVAKMPFDLKDYPVDLMSISAHKFYGPKGVGALYLRKGTPALFSPVCGGNQEKKRRGGTENVAGIMGFGKACELATENMDEASKLADLRDYFQNRVCELIPRTELLGDKVNRLPNTLNLGFDGVEGDTLLIALDMEGVAVSTGSACSSGTGLPSSVLRAMGIPDERINSSIRFSLGWSISKLDLDLVVGALVKAVNLNKIAI</sequence>
<dbReference type="GO" id="GO:0046872">
    <property type="term" value="F:metal ion binding"/>
    <property type="evidence" value="ECO:0007669"/>
    <property type="project" value="UniProtKB-KW"/>
</dbReference>
<evidence type="ECO:0000256" key="1">
    <source>
        <dbReference type="ARBA" id="ARBA00001933"/>
    </source>
</evidence>
<evidence type="ECO:0000256" key="5">
    <source>
        <dbReference type="ARBA" id="ARBA00022723"/>
    </source>
</evidence>
<dbReference type="SUPFAM" id="SSF53383">
    <property type="entry name" value="PLP-dependent transferases"/>
    <property type="match status" value="1"/>
</dbReference>
<keyword evidence="4" id="KW-0808">Transferase</keyword>
<organism evidence="10">
    <name type="scientific">marine metagenome</name>
    <dbReference type="NCBI Taxonomy" id="408172"/>
    <lineage>
        <taxon>unclassified sequences</taxon>
        <taxon>metagenomes</taxon>
        <taxon>ecological metagenomes</taxon>
    </lineage>
</organism>
<keyword evidence="6" id="KW-0663">Pyridoxal phosphate</keyword>
<dbReference type="InterPro" id="IPR015422">
    <property type="entry name" value="PyrdxlP-dep_Trfase_small"/>
</dbReference>
<evidence type="ECO:0000259" key="9">
    <source>
        <dbReference type="Pfam" id="PF00266"/>
    </source>
</evidence>
<dbReference type="PANTHER" id="PTHR11601:SF34">
    <property type="entry name" value="CYSTEINE DESULFURASE"/>
    <property type="match status" value="1"/>
</dbReference>
<reference evidence="10" key="1">
    <citation type="submission" date="2018-05" db="EMBL/GenBank/DDBJ databases">
        <authorList>
            <person name="Lanie J.A."/>
            <person name="Ng W.-L."/>
            <person name="Kazmierczak K.M."/>
            <person name="Andrzejewski T.M."/>
            <person name="Davidsen T.M."/>
            <person name="Wayne K.J."/>
            <person name="Tettelin H."/>
            <person name="Glass J.I."/>
            <person name="Rusch D."/>
            <person name="Podicherti R."/>
            <person name="Tsui H.-C.T."/>
            <person name="Winkler M.E."/>
        </authorList>
    </citation>
    <scope>NUCLEOTIDE SEQUENCE</scope>
</reference>
<dbReference type="PANTHER" id="PTHR11601">
    <property type="entry name" value="CYSTEINE DESULFURYLASE FAMILY MEMBER"/>
    <property type="match status" value="1"/>
</dbReference>
<comment type="cofactor">
    <cofactor evidence="1">
        <name>pyridoxal 5'-phosphate</name>
        <dbReference type="ChEBI" id="CHEBI:597326"/>
    </cofactor>
</comment>
<dbReference type="InterPro" id="IPR000192">
    <property type="entry name" value="Aminotrans_V_dom"/>
</dbReference>